<protein>
    <submittedName>
        <fullName evidence="2">Uncharacterized protein</fullName>
    </submittedName>
</protein>
<dbReference type="EMBL" id="MABQ02000002">
    <property type="protein sequence ID" value="PCD44269.1"/>
    <property type="molecule type" value="Genomic_DNA"/>
</dbReference>
<feature type="compositionally biased region" description="Polar residues" evidence="1">
    <location>
        <begin position="235"/>
        <end position="249"/>
    </location>
</feature>
<organism evidence="2 3">
    <name type="scientific">Fusarium oxysporum f. sp. radicis-cucumerinum</name>
    <dbReference type="NCBI Taxonomy" id="327505"/>
    <lineage>
        <taxon>Eukaryota</taxon>
        <taxon>Fungi</taxon>
        <taxon>Dikarya</taxon>
        <taxon>Ascomycota</taxon>
        <taxon>Pezizomycotina</taxon>
        <taxon>Sordariomycetes</taxon>
        <taxon>Hypocreomycetidae</taxon>
        <taxon>Hypocreales</taxon>
        <taxon>Nectriaceae</taxon>
        <taxon>Fusarium</taxon>
        <taxon>Fusarium oxysporum species complex</taxon>
    </lineage>
</organism>
<evidence type="ECO:0000313" key="3">
    <source>
        <dbReference type="Proteomes" id="UP000219602"/>
    </source>
</evidence>
<comment type="caution">
    <text evidence="2">The sequence shown here is derived from an EMBL/GenBank/DDBJ whole genome shotgun (WGS) entry which is preliminary data.</text>
</comment>
<reference evidence="2 3" key="2">
    <citation type="journal article" date="2017" name="Sci. Rep.">
        <title>A mobile pathogenicity chromosome in Fusarium oxysporum for infection of multiple cucurbit species.</title>
        <authorList>
            <person name="van Dam P."/>
            <person name="Fokkens L."/>
            <person name="Ayukawa Y."/>
            <person name="van der Gragt M."/>
            <person name="Ter Horst A."/>
            <person name="Brankovics B."/>
            <person name="Houterman P.M."/>
            <person name="Arie T."/>
            <person name="Rep M."/>
        </authorList>
    </citation>
    <scope>NUCLEOTIDE SEQUENCE [LARGE SCALE GENOMIC DNA]</scope>
    <source>
        <strain evidence="2 3">Forc016</strain>
    </source>
</reference>
<reference evidence="2 3" key="1">
    <citation type="journal article" date="2016" name="Environ. Microbiol.">
        <title>Effector profiles distinguish formae speciales of Fusarium oxysporum.</title>
        <authorList>
            <person name="van Dam P."/>
            <person name="Fokkens L."/>
            <person name="Schmidt S.M."/>
            <person name="Linmans J.H."/>
            <person name="Kistler H.C."/>
            <person name="Ma L.J."/>
            <person name="Rep M."/>
        </authorList>
    </citation>
    <scope>NUCLEOTIDE SEQUENCE [LARGE SCALE GENOMIC DNA]</scope>
    <source>
        <strain evidence="2 3">Forc016</strain>
    </source>
</reference>
<accession>A0A2H3I2N4</accession>
<evidence type="ECO:0000313" key="2">
    <source>
        <dbReference type="EMBL" id="PCD44269.1"/>
    </source>
</evidence>
<name>A0A2H3I2N4_FUSOX</name>
<dbReference type="AlphaFoldDB" id="A0A2H3I2N4"/>
<proteinExistence type="predicted"/>
<feature type="region of interest" description="Disordered" evidence="1">
    <location>
        <begin position="177"/>
        <end position="249"/>
    </location>
</feature>
<dbReference type="Proteomes" id="UP000219602">
    <property type="component" value="Chromosome 2"/>
</dbReference>
<feature type="compositionally biased region" description="Acidic residues" evidence="1">
    <location>
        <begin position="192"/>
        <end position="202"/>
    </location>
</feature>
<feature type="compositionally biased region" description="Basic and acidic residues" evidence="1">
    <location>
        <begin position="208"/>
        <end position="219"/>
    </location>
</feature>
<gene>
    <name evidence="2" type="ORF">AU210_003348</name>
</gene>
<sequence length="249" mass="28326">MESSRILLNTLRYTLGLTNLRDVSQLTQVSQSRLEQRFDAISERFSTRRMSSIYMRWLIHQDFTVGERLQSQVVEQWVSFVDSWGLEVEEAIALWAKTMDEDTESDEETKQLRVKSNSLRHEIESQFFKLKNPVPIPPSGLVEAVPPRRNHNIKTRGQIRESDKYANDIKTKSALENWPTKDIPFPSIETAVDTDTESEESSETASLDIKREHGEETAKKKARLDTGGSIPSLVLNGSGTISSPIDLTM</sequence>
<evidence type="ECO:0000256" key="1">
    <source>
        <dbReference type="SAM" id="MobiDB-lite"/>
    </source>
</evidence>